<name>A0A378VSZ9_NEIGO</name>
<reference evidence="1" key="1">
    <citation type="submission" date="2018-06" db="EMBL/GenBank/DDBJ databases">
        <authorList>
            <consortium name="Pathogen Informatics"/>
            <person name="Doyle S."/>
        </authorList>
    </citation>
    <scope>NUCLEOTIDE SEQUENCE [LARGE SCALE GENOMIC DNA]</scope>
    <source>
        <strain evidence="1">NCTC11421</strain>
    </source>
</reference>
<evidence type="ECO:0000313" key="1">
    <source>
        <dbReference type="EMBL" id="SUA19934.1"/>
    </source>
</evidence>
<accession>A0A378VSZ9</accession>
<protein>
    <submittedName>
        <fullName evidence="1">Uncharacterized protein</fullName>
    </submittedName>
</protein>
<gene>
    <name evidence="1" type="ORF">NCTC11421_00011</name>
</gene>
<dbReference type="EMBL" id="UGRI01000001">
    <property type="protein sequence ID" value="SUA19934.1"/>
    <property type="molecule type" value="Genomic_DNA"/>
</dbReference>
<proteinExistence type="predicted"/>
<organism evidence="1">
    <name type="scientific">Neisseria gonorrhoeae</name>
    <dbReference type="NCBI Taxonomy" id="485"/>
    <lineage>
        <taxon>Bacteria</taxon>
        <taxon>Pseudomonadati</taxon>
        <taxon>Pseudomonadota</taxon>
        <taxon>Betaproteobacteria</taxon>
        <taxon>Neisseriales</taxon>
        <taxon>Neisseriaceae</taxon>
        <taxon>Neisseria</taxon>
    </lineage>
</organism>
<sequence length="42" mass="4530">MIPNSAAAHDCTVSDMADLGRNAEPPAIAANNTTYIRHFLQM</sequence>
<dbReference type="AlphaFoldDB" id="A0A378VSZ9"/>